<evidence type="ECO:0000256" key="13">
    <source>
        <dbReference type="ARBA" id="ARBA00023027"/>
    </source>
</evidence>
<feature type="transmembrane region" description="Helical" evidence="18">
    <location>
        <begin position="51"/>
        <end position="75"/>
    </location>
</feature>
<comment type="subcellular location">
    <subcellularLocation>
        <location evidence="2 18">Mitochondrion inner membrane</location>
        <topology evidence="2 18">Multi-pass membrane protein</topology>
    </subcellularLocation>
</comment>
<dbReference type="InterPro" id="IPR050175">
    <property type="entry name" value="Complex_I_Subunit_2"/>
</dbReference>
<evidence type="ECO:0000256" key="17">
    <source>
        <dbReference type="ARBA" id="ARBA00049551"/>
    </source>
</evidence>
<evidence type="ECO:0000256" key="9">
    <source>
        <dbReference type="ARBA" id="ARBA00022792"/>
    </source>
</evidence>
<reference evidence="20" key="1">
    <citation type="submission" date="2015-09" db="EMBL/GenBank/DDBJ databases">
        <title>Capturing the unknown biodiversity of arthropods in tropical forests using metagenomics.</title>
        <authorList>
            <person name="Andujar C."/>
            <person name="Creedy T.J."/>
            <person name="Garner B."/>
            <person name="Canty R."/>
            <person name="Warner H.B."/>
            <person name="Lipecki J."/>
            <person name="Crampton-Platt A."/>
            <person name="Gabrielli M."/>
            <person name="Croydon-Veleslavov I.A."/>
            <person name="Lim J.L."/>
            <person name="Linard B."/>
            <person name="Vogler A."/>
        </authorList>
    </citation>
    <scope>NUCLEOTIDE SEQUENCE</scope>
</reference>
<evidence type="ECO:0000256" key="12">
    <source>
        <dbReference type="ARBA" id="ARBA00022989"/>
    </source>
</evidence>
<keyword evidence="12 18" id="KW-1133">Transmembrane helix</keyword>
<dbReference type="GO" id="GO:0005743">
    <property type="term" value="C:mitochondrial inner membrane"/>
    <property type="evidence" value="ECO:0007669"/>
    <property type="project" value="UniProtKB-SubCell"/>
</dbReference>
<keyword evidence="11 18" id="KW-0249">Electron transport</keyword>
<keyword evidence="10 18" id="KW-1278">Translocase</keyword>
<feature type="transmembrane region" description="Helical" evidence="18">
    <location>
        <begin position="186"/>
        <end position="203"/>
    </location>
</feature>
<evidence type="ECO:0000256" key="1">
    <source>
        <dbReference type="ARBA" id="ARBA00003257"/>
    </source>
</evidence>
<evidence type="ECO:0000256" key="5">
    <source>
        <dbReference type="ARBA" id="ARBA00021008"/>
    </source>
</evidence>
<feature type="transmembrane region" description="Helical" evidence="18">
    <location>
        <begin position="161"/>
        <end position="180"/>
    </location>
</feature>
<evidence type="ECO:0000256" key="4">
    <source>
        <dbReference type="ARBA" id="ARBA00012944"/>
    </source>
</evidence>
<keyword evidence="9 18" id="KW-0999">Mitochondrion inner membrane</keyword>
<sequence>MIFTSTMILGTLISISSNNWFGIWMGLEINLLSIIPLMSKPNSPISAESSIKYFITQALASSILLMSILSMGVIYDSTSNLLIESVMFTKMGAAPFHFWFPEVMEGLSWNINILVMTWQKMAPMVVLMYLPLAAGFTLIVIITSMLISGLMGINQTSIRKIMAFSSINHIGWMISTIMFLETLWMTYFMIYSLIVIPIATTFNKLNLSHIKQFMSTIDSSPNKMLFSLNFLSLGGIPPFLGFFPKWLTIQALVEINLVSLAILMVTLTLIPLYFYIRMSMTSLVLYQTKIFQENKNFSSKIN</sequence>
<evidence type="ECO:0000256" key="16">
    <source>
        <dbReference type="ARBA" id="ARBA00023136"/>
    </source>
</evidence>
<evidence type="ECO:0000256" key="8">
    <source>
        <dbReference type="ARBA" id="ARBA00022692"/>
    </source>
</evidence>
<evidence type="ECO:0000313" key="20">
    <source>
        <dbReference type="EMBL" id="AML25783.1"/>
    </source>
</evidence>
<dbReference type="AlphaFoldDB" id="A0A140EGG2"/>
<evidence type="ECO:0000259" key="19">
    <source>
        <dbReference type="Pfam" id="PF00361"/>
    </source>
</evidence>
<evidence type="ECO:0000256" key="10">
    <source>
        <dbReference type="ARBA" id="ARBA00022967"/>
    </source>
</evidence>
<name>A0A140EGG2_9COLE</name>
<evidence type="ECO:0000256" key="11">
    <source>
        <dbReference type="ARBA" id="ARBA00022982"/>
    </source>
</evidence>
<comment type="catalytic activity">
    <reaction evidence="17 18">
        <text>a ubiquinone + NADH + 5 H(+)(in) = a ubiquinol + NAD(+) + 4 H(+)(out)</text>
        <dbReference type="Rhea" id="RHEA:29091"/>
        <dbReference type="Rhea" id="RHEA-COMP:9565"/>
        <dbReference type="Rhea" id="RHEA-COMP:9566"/>
        <dbReference type="ChEBI" id="CHEBI:15378"/>
        <dbReference type="ChEBI" id="CHEBI:16389"/>
        <dbReference type="ChEBI" id="CHEBI:17976"/>
        <dbReference type="ChEBI" id="CHEBI:57540"/>
        <dbReference type="ChEBI" id="CHEBI:57945"/>
        <dbReference type="EC" id="7.1.1.2"/>
    </reaction>
</comment>
<feature type="transmembrane region" description="Helical" evidence="18">
    <location>
        <begin position="255"/>
        <end position="276"/>
    </location>
</feature>
<feature type="transmembrane region" description="Helical" evidence="18">
    <location>
        <begin position="224"/>
        <end position="243"/>
    </location>
</feature>
<dbReference type="Pfam" id="PF00361">
    <property type="entry name" value="Proton_antipo_M"/>
    <property type="match status" value="1"/>
</dbReference>
<keyword evidence="15 18" id="KW-0496">Mitochondrion</keyword>
<keyword evidence="13 18" id="KW-0520">NAD</keyword>
<comment type="similarity">
    <text evidence="3 18">Belongs to the complex I subunit 2 family.</text>
</comment>
<evidence type="ECO:0000256" key="14">
    <source>
        <dbReference type="ARBA" id="ARBA00023075"/>
    </source>
</evidence>
<keyword evidence="16 18" id="KW-0472">Membrane</keyword>
<dbReference type="PANTHER" id="PTHR46552:SF1">
    <property type="entry name" value="NADH-UBIQUINONE OXIDOREDUCTASE CHAIN 2"/>
    <property type="match status" value="1"/>
</dbReference>
<proteinExistence type="inferred from homology"/>
<evidence type="ECO:0000256" key="6">
    <source>
        <dbReference type="ARBA" id="ARBA00022448"/>
    </source>
</evidence>
<dbReference type="EC" id="7.1.1.2" evidence="4 18"/>
<gene>
    <name evidence="20" type="primary">ND2</name>
</gene>
<keyword evidence="8 18" id="KW-0812">Transmembrane</keyword>
<dbReference type="InterPro" id="IPR001750">
    <property type="entry name" value="ND/Mrp_TM"/>
</dbReference>
<dbReference type="PRINTS" id="PR01436">
    <property type="entry name" value="NADHDHGNASE2"/>
</dbReference>
<comment type="function">
    <text evidence="1">Core subunit of the mitochondrial membrane respiratory chain NADH dehydrogenase (Complex I) that is believed to belong to the minimal assembly required for catalysis. Complex I functions in the transfer of electrons from NADH to the respiratory chain. The immediate electron acceptor for the enzyme is believed to be ubiquinone.</text>
</comment>
<evidence type="ECO:0000256" key="15">
    <source>
        <dbReference type="ARBA" id="ARBA00023128"/>
    </source>
</evidence>
<protein>
    <recommendedName>
        <fullName evidence="5 18">NADH-ubiquinone oxidoreductase chain 2</fullName>
        <ecNumber evidence="4 18">7.1.1.2</ecNumber>
    </recommendedName>
</protein>
<dbReference type="PANTHER" id="PTHR46552">
    <property type="entry name" value="NADH-UBIQUINONE OXIDOREDUCTASE CHAIN 2"/>
    <property type="match status" value="1"/>
</dbReference>
<dbReference type="EMBL" id="KT696217">
    <property type="protein sequence ID" value="AML25783.1"/>
    <property type="molecule type" value="Genomic_DNA"/>
</dbReference>
<evidence type="ECO:0000256" key="3">
    <source>
        <dbReference type="ARBA" id="ARBA00007012"/>
    </source>
</evidence>
<feature type="transmembrane region" description="Helical" evidence="18">
    <location>
        <begin position="20"/>
        <end position="39"/>
    </location>
</feature>
<dbReference type="GO" id="GO:0006120">
    <property type="term" value="P:mitochondrial electron transport, NADH to ubiquinone"/>
    <property type="evidence" value="ECO:0007669"/>
    <property type="project" value="InterPro"/>
</dbReference>
<organism evidence="20">
    <name type="scientific">Histeridae sp. BMNH 1274329</name>
    <dbReference type="NCBI Taxonomy" id="1796506"/>
    <lineage>
        <taxon>Eukaryota</taxon>
        <taxon>Metazoa</taxon>
        <taxon>Ecdysozoa</taxon>
        <taxon>Arthropoda</taxon>
        <taxon>Hexapoda</taxon>
        <taxon>Insecta</taxon>
        <taxon>Pterygota</taxon>
        <taxon>Neoptera</taxon>
        <taxon>Endopterygota</taxon>
        <taxon>Coleoptera</taxon>
        <taxon>Polyphaga</taxon>
        <taxon>Staphyliniformia</taxon>
        <taxon>Histeridae</taxon>
    </lineage>
</organism>
<evidence type="ECO:0000256" key="7">
    <source>
        <dbReference type="ARBA" id="ARBA00022660"/>
    </source>
</evidence>
<feature type="domain" description="NADH:quinone oxidoreductase/Mrp antiporter transmembrane" evidence="19">
    <location>
        <begin position="81"/>
        <end position="270"/>
    </location>
</feature>
<comment type="function">
    <text evidence="18">Core subunit of the mitochondrial membrane respiratory chain NADH dehydrogenase (Complex I) which catalyzes electron transfer from NADH through the respiratory chain, using ubiquinone as an electron acceptor. Essential for the catalytic activity and assembly of complex I.</text>
</comment>
<geneLocation type="mitochondrion" evidence="20"/>
<keyword evidence="6" id="KW-0813">Transport</keyword>
<evidence type="ECO:0000256" key="18">
    <source>
        <dbReference type="RuleBase" id="RU003403"/>
    </source>
</evidence>
<keyword evidence="14 18" id="KW-0830">Ubiquinone</keyword>
<evidence type="ECO:0000256" key="2">
    <source>
        <dbReference type="ARBA" id="ARBA00004448"/>
    </source>
</evidence>
<accession>A0A140EGG2</accession>
<feature type="transmembrane region" description="Helical" evidence="18">
    <location>
        <begin position="126"/>
        <end position="149"/>
    </location>
</feature>
<dbReference type="InterPro" id="IPR003917">
    <property type="entry name" value="NADH_UbQ_OxRdtase_chain2"/>
</dbReference>
<dbReference type="GO" id="GO:0008137">
    <property type="term" value="F:NADH dehydrogenase (ubiquinone) activity"/>
    <property type="evidence" value="ECO:0007669"/>
    <property type="project" value="UniProtKB-EC"/>
</dbReference>
<keyword evidence="7 18" id="KW-0679">Respiratory chain</keyword>